<keyword evidence="2" id="KW-1185">Reference proteome</keyword>
<organism evidence="1 2">
    <name type="scientific">Coccomyxa viridis</name>
    <dbReference type="NCBI Taxonomy" id="1274662"/>
    <lineage>
        <taxon>Eukaryota</taxon>
        <taxon>Viridiplantae</taxon>
        <taxon>Chlorophyta</taxon>
        <taxon>core chlorophytes</taxon>
        <taxon>Trebouxiophyceae</taxon>
        <taxon>Trebouxiophyceae incertae sedis</taxon>
        <taxon>Coccomyxaceae</taxon>
        <taxon>Coccomyxa</taxon>
    </lineage>
</organism>
<name>A0ABP1G8T5_9CHLO</name>
<sequence length="98" mass="11279">MGLRYRKHGASIFVNTGMLLVSPHSEKFDLSIQCDPMLASWAFAETANMTVEEDGSFSIDNAQLCPLYGEYDNVLRHRQPEDLFEHIDAWLDWTRQAE</sequence>
<evidence type="ECO:0000313" key="2">
    <source>
        <dbReference type="Proteomes" id="UP001497392"/>
    </source>
</evidence>
<proteinExistence type="predicted"/>
<dbReference type="EMBL" id="CAXHTA020000016">
    <property type="protein sequence ID" value="CAL5226258.1"/>
    <property type="molecule type" value="Genomic_DNA"/>
</dbReference>
<reference evidence="1 2" key="1">
    <citation type="submission" date="2024-06" db="EMBL/GenBank/DDBJ databases">
        <authorList>
            <person name="Kraege A."/>
            <person name="Thomma B."/>
        </authorList>
    </citation>
    <scope>NUCLEOTIDE SEQUENCE [LARGE SCALE GENOMIC DNA]</scope>
</reference>
<protein>
    <submittedName>
        <fullName evidence="1">G9103 protein</fullName>
    </submittedName>
</protein>
<gene>
    <name evidence="1" type="primary">g9103</name>
    <name evidence="1" type="ORF">VP750_LOCUS8164</name>
</gene>
<dbReference type="Proteomes" id="UP001497392">
    <property type="component" value="Unassembled WGS sequence"/>
</dbReference>
<evidence type="ECO:0000313" key="1">
    <source>
        <dbReference type="EMBL" id="CAL5226258.1"/>
    </source>
</evidence>
<accession>A0ABP1G8T5</accession>
<comment type="caution">
    <text evidence="1">The sequence shown here is derived from an EMBL/GenBank/DDBJ whole genome shotgun (WGS) entry which is preliminary data.</text>
</comment>